<evidence type="ECO:0000313" key="2">
    <source>
        <dbReference type="Proteomes" id="UP001629235"/>
    </source>
</evidence>
<dbReference type="Proteomes" id="UP001629235">
    <property type="component" value="Unassembled WGS sequence"/>
</dbReference>
<name>A0ACC7NQ88_9BURK</name>
<organism evidence="1 2">
    <name type="scientific">Paraburkholderia rhynchosiae</name>
    <dbReference type="NCBI Taxonomy" id="487049"/>
    <lineage>
        <taxon>Bacteria</taxon>
        <taxon>Pseudomonadati</taxon>
        <taxon>Pseudomonadota</taxon>
        <taxon>Betaproteobacteria</taxon>
        <taxon>Burkholderiales</taxon>
        <taxon>Burkholderiaceae</taxon>
        <taxon>Paraburkholderia</taxon>
    </lineage>
</organism>
<accession>A0ACC7NQ88</accession>
<evidence type="ECO:0000313" key="1">
    <source>
        <dbReference type="EMBL" id="MFM0109469.1"/>
    </source>
</evidence>
<keyword evidence="2" id="KW-1185">Reference proteome</keyword>
<dbReference type="EMBL" id="JAQQDW010000242">
    <property type="protein sequence ID" value="MFM0109469.1"/>
    <property type="molecule type" value="Genomic_DNA"/>
</dbReference>
<comment type="caution">
    <text evidence="1">The sequence shown here is derived from an EMBL/GenBank/DDBJ whole genome shotgun (WGS) entry which is preliminary data.</text>
</comment>
<gene>
    <name evidence="1" type="ORF">PQR01_40495</name>
</gene>
<feature type="non-terminal residue" evidence="1">
    <location>
        <position position="1"/>
    </location>
</feature>
<protein>
    <submittedName>
        <fullName evidence="1">Uncharacterized protein</fullName>
    </submittedName>
</protein>
<reference evidence="1 2" key="1">
    <citation type="journal article" date="2024" name="Chem. Sci.">
        <title>Discovery of megapolipeptins by genome mining of a Burkholderiales bacteria collection.</title>
        <authorList>
            <person name="Paulo B.S."/>
            <person name="Recchia M.J.J."/>
            <person name="Lee S."/>
            <person name="Fergusson C.H."/>
            <person name="Romanowski S.B."/>
            <person name="Hernandez A."/>
            <person name="Krull N."/>
            <person name="Liu D.Y."/>
            <person name="Cavanagh H."/>
            <person name="Bos A."/>
            <person name="Gray C.A."/>
            <person name="Murphy B.T."/>
            <person name="Linington R.G."/>
            <person name="Eustaquio A.S."/>
        </authorList>
    </citation>
    <scope>NUCLEOTIDE SEQUENCE [LARGE SCALE GENOMIC DNA]</scope>
    <source>
        <strain evidence="1 2">RL18-126-BIB-B</strain>
    </source>
</reference>
<sequence>GVARHELSRQAICIPDYIILFDNQIAAIFRNDPYCFAGSRMSLSSCEPQSRETSNQLEIFVTLGNLAGGGIFMGLGYWLQEGGIGHPSTASMPASARRVHTN</sequence>
<proteinExistence type="predicted"/>